<reference evidence="1" key="1">
    <citation type="journal article" date="2005" name="Proc. Natl. Acad. Sci. U.S.A.">
        <title>The psychrophilic lifestyle as revealed by the genome sequence of Colwellia psychrerythraea 34H through genomic and proteomic analyses.</title>
        <authorList>
            <person name="Methe B.A."/>
            <person name="Nelson K.E."/>
            <person name="Deming J.W."/>
            <person name="Momen B."/>
            <person name="Melamud E."/>
            <person name="Zhang X."/>
            <person name="Moult J."/>
            <person name="Madupu R."/>
            <person name="Nelson W.C."/>
            <person name="Dodson R.J."/>
            <person name="Brinkac L.M."/>
            <person name="Daugherty S.C."/>
            <person name="Durkin A.S."/>
            <person name="DeBoy R.T."/>
            <person name="Kolonay J.F."/>
            <person name="Sullivan S.A."/>
            <person name="Zhou L."/>
            <person name="Davidsen T.M."/>
            <person name="Wu M."/>
            <person name="Huston A.L."/>
            <person name="Lewis M."/>
            <person name="Weaver B."/>
            <person name="Weidman J.F."/>
            <person name="Khouri H."/>
            <person name="Utterback T.R."/>
            <person name="Feldblyum T.V."/>
            <person name="Fraser C.M."/>
        </authorList>
    </citation>
    <scope>NUCLEOTIDE SEQUENCE [LARGE SCALE GENOMIC DNA]</scope>
    <source>
        <strain evidence="1">34H</strain>
    </source>
</reference>
<gene>
    <name evidence="1" type="ordered locus">CPS_3382</name>
</gene>
<name>Q47YR2_COLP3</name>
<evidence type="ECO:0000313" key="2">
    <source>
        <dbReference type="Proteomes" id="UP000000547"/>
    </source>
</evidence>
<protein>
    <submittedName>
        <fullName evidence="1">Uncharacterized protein</fullName>
    </submittedName>
</protein>
<evidence type="ECO:0000313" key="1">
    <source>
        <dbReference type="EMBL" id="AAZ24730.1"/>
    </source>
</evidence>
<dbReference type="EMBL" id="CP000083">
    <property type="protein sequence ID" value="AAZ24730.1"/>
    <property type="molecule type" value="Genomic_DNA"/>
</dbReference>
<organism evidence="1 2">
    <name type="scientific">Colwellia psychrerythraea (strain 34H / ATCC BAA-681)</name>
    <name type="common">Vibrio psychroerythus</name>
    <dbReference type="NCBI Taxonomy" id="167879"/>
    <lineage>
        <taxon>Bacteria</taxon>
        <taxon>Pseudomonadati</taxon>
        <taxon>Pseudomonadota</taxon>
        <taxon>Gammaproteobacteria</taxon>
        <taxon>Alteromonadales</taxon>
        <taxon>Colwelliaceae</taxon>
        <taxon>Colwellia</taxon>
    </lineage>
</organism>
<dbReference type="KEGG" id="cps:CPS_3382"/>
<dbReference type="Proteomes" id="UP000000547">
    <property type="component" value="Chromosome"/>
</dbReference>
<proteinExistence type="predicted"/>
<dbReference type="AlphaFoldDB" id="Q47YR2"/>
<sequence>MRGILKNLQLNVDKTIALELKYLSTSSYQKVNFYWQPKLPLLIIRHAYAVLLLCPQSIPLSCLS</sequence>
<dbReference type="STRING" id="167879.CPS_3382"/>
<dbReference type="HOGENOM" id="CLU_2859993_0_0_6"/>
<accession>Q47YR2</accession>